<keyword evidence="3" id="KW-0963">Cytoplasm</keyword>
<evidence type="ECO:0000259" key="4">
    <source>
        <dbReference type="PROSITE" id="PS50075"/>
    </source>
</evidence>
<dbReference type="UniPathway" id="UPA00094"/>
<evidence type="ECO:0000313" key="6">
    <source>
        <dbReference type="Proteomes" id="UP000521358"/>
    </source>
</evidence>
<feature type="modified residue" description="O-(pantetheine 4'-phosphoryl)serine" evidence="3">
    <location>
        <position position="36"/>
    </location>
</feature>
<comment type="PTM">
    <text evidence="3">4'-phosphopantetheine is transferred from CoA to a specific serine of apo-ACP by AcpS. This modification is essential for activity because fatty acids are bound in thioester linkage to the sulfhydryl of the prosthetic group.</text>
</comment>
<evidence type="ECO:0000256" key="1">
    <source>
        <dbReference type="ARBA" id="ARBA00022450"/>
    </source>
</evidence>
<dbReference type="GO" id="GO:0005737">
    <property type="term" value="C:cytoplasm"/>
    <property type="evidence" value="ECO:0007669"/>
    <property type="project" value="UniProtKB-SubCell"/>
</dbReference>
<dbReference type="NCBIfam" id="NF002150">
    <property type="entry name" value="PRK00982.1-4"/>
    <property type="match status" value="1"/>
</dbReference>
<dbReference type="InterPro" id="IPR009081">
    <property type="entry name" value="PP-bd_ACP"/>
</dbReference>
<dbReference type="AlphaFoldDB" id="A0A7X6I3K3"/>
<dbReference type="PROSITE" id="PS50075">
    <property type="entry name" value="CARRIER"/>
    <property type="match status" value="1"/>
</dbReference>
<reference evidence="5 6" key="1">
    <citation type="submission" date="2020-03" db="EMBL/GenBank/DDBJ databases">
        <title>Bacterial samples isolated from urine from healthy bovine heifers (Gyr breed).</title>
        <authorList>
            <person name="Giannattasio-Ferraz S."/>
            <person name="Maskeri L."/>
            <person name="Penido A."/>
            <person name="Barbosa-Stancioli E.F."/>
            <person name="Putonti C."/>
        </authorList>
    </citation>
    <scope>NUCLEOTIDE SEQUENCE [LARGE SCALE GENOMIC DNA]</scope>
    <source>
        <strain evidence="5 6">UFMG-H7</strain>
    </source>
</reference>
<protein>
    <recommendedName>
        <fullName evidence="3">Acyl carrier protein</fullName>
        <shortName evidence="3">ACP</shortName>
    </recommendedName>
</protein>
<dbReference type="Pfam" id="PF00550">
    <property type="entry name" value="PP-binding"/>
    <property type="match status" value="1"/>
</dbReference>
<accession>A0A7X6I3K3</accession>
<dbReference type="Proteomes" id="UP000521358">
    <property type="component" value="Unassembled WGS sequence"/>
</dbReference>
<dbReference type="HAMAP" id="MF_01217">
    <property type="entry name" value="Acyl_carrier"/>
    <property type="match status" value="1"/>
</dbReference>
<comment type="pathway">
    <text evidence="3">Lipid metabolism; fatty acid biosynthesis.</text>
</comment>
<dbReference type="GO" id="GO:0000036">
    <property type="term" value="F:acyl carrier activity"/>
    <property type="evidence" value="ECO:0007669"/>
    <property type="project" value="UniProtKB-UniRule"/>
</dbReference>
<keyword evidence="1 3" id="KW-0596">Phosphopantetheine</keyword>
<keyword evidence="3" id="KW-0275">Fatty acid biosynthesis</keyword>
<evidence type="ECO:0000313" key="5">
    <source>
        <dbReference type="EMBL" id="NKC68678.1"/>
    </source>
</evidence>
<sequence>MSTFAKIQEIIVDQLGKEEEEVQLTTNFREELEADSLDLFQIMNDIEDAFEDSDVKIETDEGLNTVEDLVKFVDKQIEANKSLRVNK</sequence>
<dbReference type="Gene3D" id="1.10.1200.10">
    <property type="entry name" value="ACP-like"/>
    <property type="match status" value="1"/>
</dbReference>
<proteinExistence type="inferred from homology"/>
<evidence type="ECO:0000256" key="3">
    <source>
        <dbReference type="HAMAP-Rule" id="MF_01217"/>
    </source>
</evidence>
<comment type="function">
    <text evidence="3">Carrier of the growing fatty acid chain in fatty acid biosynthesis.</text>
</comment>
<gene>
    <name evidence="3" type="primary">acpP</name>
    <name evidence="5" type="ORF">HED35_11315</name>
</gene>
<dbReference type="SUPFAM" id="SSF47336">
    <property type="entry name" value="ACP-like"/>
    <property type="match status" value="1"/>
</dbReference>
<keyword evidence="3" id="KW-0276">Fatty acid metabolism</keyword>
<feature type="domain" description="Carrier" evidence="4">
    <location>
        <begin position="1"/>
        <end position="77"/>
    </location>
</feature>
<dbReference type="EMBL" id="JAAVMB010000014">
    <property type="protein sequence ID" value="NKC68678.1"/>
    <property type="molecule type" value="Genomic_DNA"/>
</dbReference>
<keyword evidence="3" id="KW-0444">Lipid biosynthesis</keyword>
<keyword evidence="3" id="KW-0443">Lipid metabolism</keyword>
<dbReference type="RefSeq" id="WP_167807836.1">
    <property type="nucleotide sequence ID" value="NZ_JAAVMB010000014.1"/>
</dbReference>
<organism evidence="5 6">
    <name type="scientific">Vagococcus fluvialis</name>
    <dbReference type="NCBI Taxonomy" id="2738"/>
    <lineage>
        <taxon>Bacteria</taxon>
        <taxon>Bacillati</taxon>
        <taxon>Bacillota</taxon>
        <taxon>Bacilli</taxon>
        <taxon>Lactobacillales</taxon>
        <taxon>Enterococcaceae</taxon>
        <taxon>Vagococcus</taxon>
    </lineage>
</organism>
<comment type="subcellular location">
    <subcellularLocation>
        <location evidence="3">Cytoplasm</location>
    </subcellularLocation>
</comment>
<name>A0A7X6I3K3_9ENTE</name>
<evidence type="ECO:0000256" key="2">
    <source>
        <dbReference type="ARBA" id="ARBA00022553"/>
    </source>
</evidence>
<comment type="caution">
    <text evidence="5">The sequence shown here is derived from an EMBL/GenBank/DDBJ whole genome shotgun (WGS) entry which is preliminary data.</text>
</comment>
<dbReference type="InterPro" id="IPR003231">
    <property type="entry name" value="ACP"/>
</dbReference>
<keyword evidence="2 3" id="KW-0597">Phosphoprotein</keyword>
<comment type="similarity">
    <text evidence="3">Belongs to the acyl carrier protein (ACP) family.</text>
</comment>
<dbReference type="InterPro" id="IPR036736">
    <property type="entry name" value="ACP-like_sf"/>
</dbReference>